<organism evidence="1 2">
    <name type="scientific">Pythium oligandrum</name>
    <name type="common">Mycoparasitic fungus</name>
    <dbReference type="NCBI Taxonomy" id="41045"/>
    <lineage>
        <taxon>Eukaryota</taxon>
        <taxon>Sar</taxon>
        <taxon>Stramenopiles</taxon>
        <taxon>Oomycota</taxon>
        <taxon>Peronosporomycetes</taxon>
        <taxon>Pythiales</taxon>
        <taxon>Pythiaceae</taxon>
        <taxon>Pythium</taxon>
    </lineage>
</organism>
<evidence type="ECO:0000313" key="1">
    <source>
        <dbReference type="EMBL" id="TMW56776.1"/>
    </source>
</evidence>
<name>A0A8K1FC40_PYTOL</name>
<dbReference type="EMBL" id="SPLM01000145">
    <property type="protein sequence ID" value="TMW56776.1"/>
    <property type="molecule type" value="Genomic_DNA"/>
</dbReference>
<dbReference type="Proteomes" id="UP000794436">
    <property type="component" value="Unassembled WGS sequence"/>
</dbReference>
<dbReference type="OrthoDB" id="167057at2759"/>
<accession>A0A8K1FC40</accession>
<dbReference type="AlphaFoldDB" id="A0A8K1FC40"/>
<reference evidence="1" key="1">
    <citation type="submission" date="2019-03" db="EMBL/GenBank/DDBJ databases">
        <title>Long read genome sequence of the mycoparasitic Pythium oligandrum ATCC 38472 isolated from sugarbeet rhizosphere.</title>
        <authorList>
            <person name="Gaulin E."/>
        </authorList>
    </citation>
    <scope>NUCLEOTIDE SEQUENCE</scope>
    <source>
        <strain evidence="1">ATCC 38472_TT</strain>
    </source>
</reference>
<comment type="caution">
    <text evidence="1">The sequence shown here is derived from an EMBL/GenBank/DDBJ whole genome shotgun (WGS) entry which is preliminary data.</text>
</comment>
<proteinExistence type="predicted"/>
<sequence>MQRRPRRAMRARERESSLLYNIQLDIQGLQQELYSLTQYRQLLMARALNRPDDPDGSYAHTVQEYFRVFRNGYRTSDSPPGRESGRFHLVDEFVARAIDEDVVVGGYSGLDQMMEQWRRYSLALGPITLLFLDSTVVASTERTQSHVVVTARAQYHLYITLRTLEIMFPHLLPIKEIVTKILGRRLSGIGRFDFVFDSTTNRIVRYEFDLNLMASFMELLGNPHQVAVILGNALISDESYIGDLSSFIPASQDDNAQPCDVVPIQSSPKPWQMEIRSILCQDGPEQLELAP</sequence>
<protein>
    <submittedName>
        <fullName evidence="1">Uncharacterized protein</fullName>
    </submittedName>
</protein>
<gene>
    <name evidence="1" type="ORF">Poli38472_006786</name>
</gene>
<evidence type="ECO:0000313" key="2">
    <source>
        <dbReference type="Proteomes" id="UP000794436"/>
    </source>
</evidence>
<keyword evidence="2" id="KW-1185">Reference proteome</keyword>